<evidence type="ECO:0000313" key="2">
    <source>
        <dbReference type="Proteomes" id="UP001165065"/>
    </source>
</evidence>
<dbReference type="InterPro" id="IPR023393">
    <property type="entry name" value="START-like_dom_sf"/>
</dbReference>
<keyword evidence="2" id="KW-1185">Reference proteome</keyword>
<comment type="caution">
    <text evidence="1">The sequence shown here is derived from an EMBL/GenBank/DDBJ whole genome shotgun (WGS) entry which is preliminary data.</text>
</comment>
<dbReference type="Proteomes" id="UP001165065">
    <property type="component" value="Unassembled WGS sequence"/>
</dbReference>
<evidence type="ECO:0000313" key="1">
    <source>
        <dbReference type="EMBL" id="GMI23266.1"/>
    </source>
</evidence>
<dbReference type="AlphaFoldDB" id="A0A9W7FXY9"/>
<reference evidence="2" key="1">
    <citation type="journal article" date="2023" name="Commun. Biol.">
        <title>Genome analysis of Parmales, the sister group of diatoms, reveals the evolutionary specialization of diatoms from phago-mixotrophs to photoautotrophs.</title>
        <authorList>
            <person name="Ban H."/>
            <person name="Sato S."/>
            <person name="Yoshikawa S."/>
            <person name="Yamada K."/>
            <person name="Nakamura Y."/>
            <person name="Ichinomiya M."/>
            <person name="Sato N."/>
            <person name="Blanc-Mathieu R."/>
            <person name="Endo H."/>
            <person name="Kuwata A."/>
            <person name="Ogata H."/>
        </authorList>
    </citation>
    <scope>NUCLEOTIDE SEQUENCE [LARGE SCALE GENOMIC DNA]</scope>
</reference>
<accession>A0A9W7FXY9</accession>
<dbReference type="OrthoDB" id="10588604at2759"/>
<dbReference type="EMBL" id="BRYA01000565">
    <property type="protein sequence ID" value="GMI23266.1"/>
    <property type="molecule type" value="Genomic_DNA"/>
</dbReference>
<gene>
    <name evidence="1" type="ORF">TrCOL_g11772</name>
</gene>
<dbReference type="SUPFAM" id="SSF55961">
    <property type="entry name" value="Bet v1-like"/>
    <property type="match status" value="1"/>
</dbReference>
<organism evidence="1 2">
    <name type="scientific">Triparma columacea</name>
    <dbReference type="NCBI Taxonomy" id="722753"/>
    <lineage>
        <taxon>Eukaryota</taxon>
        <taxon>Sar</taxon>
        <taxon>Stramenopiles</taxon>
        <taxon>Ochrophyta</taxon>
        <taxon>Bolidophyceae</taxon>
        <taxon>Parmales</taxon>
        <taxon>Triparmaceae</taxon>
        <taxon>Triparma</taxon>
    </lineage>
</organism>
<proteinExistence type="predicted"/>
<protein>
    <submittedName>
        <fullName evidence="1">Uncharacterized protein</fullName>
    </submittedName>
</protein>
<dbReference type="Gene3D" id="3.30.530.20">
    <property type="match status" value="1"/>
</dbReference>
<sequence>MQLKHSKSFGENRISRFVDKNLTMYLCESFKNVALSLKDRFNQPSIIDQRRMERFQHQIKNPLPLTIQEKEFLELTEKYENTMNSASATLEVSSSAENLTTVTKKDRDTLWCCCSTTIDASAEDFFSYVMVQDTHARGKEHRAMHGDHPREIWNNINGSRSQQLFYVNKISSTQTRFFDEWRTWKKIDSSKENDKQWESKYILAFGPLSMYDGTKNRVKDKNRLILGGAARGSHVGCYFIRSVSPNVCSVLKVVKVNLAYYAKVPLHVLLKSYTALLRTDQKKFQRNATTVDRELRTAIVDTLHNANDNNLLTSEQQIIFKSFEDLEKSLHFKRRKYSYDFDGIDVLESEEDVFKNGLPGLKVHFTVDCSASEAAAWYFDPITNKGLQRNTFKIFERLAKFGGAQPANERIFMVVKTKPWHNPREFIDKRIWKVEDDGSIKIVVWPAKNISFSPKHGKDKSVRCSTKALFHASNIVNPNSSLRQCTVTLTQLIEGPSPSFGSAVAATDELLRTIGHLCEDLRQDVMVDKAHLADFKDMLESDAANKYT</sequence>
<feature type="non-terminal residue" evidence="1">
    <location>
        <position position="1"/>
    </location>
</feature>
<name>A0A9W7FXY9_9STRA</name>